<feature type="region of interest" description="Disordered" evidence="1">
    <location>
        <begin position="44"/>
        <end position="82"/>
    </location>
</feature>
<dbReference type="AlphaFoldDB" id="A0A2Z6E6D9"/>
<proteinExistence type="predicted"/>
<accession>A0A2Z6E6D9</accession>
<evidence type="ECO:0000256" key="1">
    <source>
        <dbReference type="SAM" id="MobiDB-lite"/>
    </source>
</evidence>
<evidence type="ECO:0000313" key="3">
    <source>
        <dbReference type="Proteomes" id="UP000270530"/>
    </source>
</evidence>
<reference evidence="3" key="1">
    <citation type="submission" date="2018-04" db="EMBL/GenBank/DDBJ databases">
        <authorList>
            <person name="Watanabe M."/>
            <person name="Kojima H."/>
        </authorList>
    </citation>
    <scope>NUCLEOTIDE SEQUENCE [LARGE SCALE GENOMIC DNA]</scope>
    <source>
        <strain evidence="3">Dysh456</strain>
    </source>
</reference>
<dbReference type="EMBL" id="AP018560">
    <property type="protein sequence ID" value="BBD80049.1"/>
    <property type="molecule type" value="Genomic_DNA"/>
</dbReference>
<evidence type="ECO:0000313" key="2">
    <source>
        <dbReference type="EMBL" id="BBD80049.1"/>
    </source>
</evidence>
<dbReference type="Proteomes" id="UP000270530">
    <property type="component" value="Chromosome"/>
</dbReference>
<reference evidence="3" key="2">
    <citation type="submission" date="2018-06" db="EMBL/GenBank/DDBJ databases">
        <title>Genome sequence of Rhodanobacteraceae bacterium strain Dysh456.</title>
        <authorList>
            <person name="Fukui M."/>
        </authorList>
    </citation>
    <scope>NUCLEOTIDE SEQUENCE [LARGE SCALE GENOMIC DNA]</scope>
    <source>
        <strain evidence="3">Dysh456</strain>
    </source>
</reference>
<name>A0A2Z6E6D9_9GAMM</name>
<protein>
    <submittedName>
        <fullName evidence="2">Uncharacterized protein</fullName>
    </submittedName>
</protein>
<gene>
    <name evidence="2" type="ORF">ALSL_1392</name>
</gene>
<dbReference type="KEGG" id="rbd:ALSL_1392"/>
<sequence length="82" mass="8816">MPLVGVEFPYRGRHQAHGDTYLLVAAGEASIGIRCMMRHCKTITPDPRRAGQPDEAAFAGSPPCTHQASPRLPSLPLAPPRS</sequence>
<organism evidence="2 3">
    <name type="scientific">Aerosticca soli</name>
    <dbReference type="NCBI Taxonomy" id="2010829"/>
    <lineage>
        <taxon>Bacteria</taxon>
        <taxon>Pseudomonadati</taxon>
        <taxon>Pseudomonadota</taxon>
        <taxon>Gammaproteobacteria</taxon>
        <taxon>Lysobacterales</taxon>
        <taxon>Rhodanobacteraceae</taxon>
        <taxon>Aerosticca</taxon>
    </lineage>
</organism>
<keyword evidence="3" id="KW-1185">Reference proteome</keyword>